<dbReference type="Pfam" id="PF18950">
    <property type="entry name" value="DUF5694"/>
    <property type="match status" value="1"/>
</dbReference>
<proteinExistence type="predicted"/>
<organism evidence="1 2">
    <name type="scientific">Sphingomonas olei</name>
    <dbReference type="NCBI Taxonomy" id="1886787"/>
    <lineage>
        <taxon>Bacteria</taxon>
        <taxon>Pseudomonadati</taxon>
        <taxon>Pseudomonadota</taxon>
        <taxon>Alphaproteobacteria</taxon>
        <taxon>Sphingomonadales</taxon>
        <taxon>Sphingomonadaceae</taxon>
        <taxon>Sphingomonas</taxon>
    </lineage>
</organism>
<sequence length="353" mass="37777">MTLAGAAATSATATGDYRPAFRPDQLKGPPAGAPNEVLVLGTVHLSGLGDSFRAAQLSPLLDRLARWQPTAIATESLSGLQCDSLRRYPARYADTVESYCPDTGPAAAAAGLDVPAATAEVERLLAAWPAKPTAGQRRHLAAILLAAGEPASALVQWLRLPTAEQRAGDGLTADLATTLAALKGRRNENYWVAAVLAARLGHERLWSIDDHSADTPEPTDRAAAEAAIMRAWDNPAAKAQRAQDQQHEGRLTQPDGLLAMYRALNDPQTPTLAYKADFGAALVEPSPQGFGRRYVGYWETRNLRMVANIRDVLARQPGTRLLTIVGASHKGYVDAYLNLMHDVRLADAAAVLR</sequence>
<evidence type="ECO:0000313" key="1">
    <source>
        <dbReference type="EMBL" id="THG39223.1"/>
    </source>
</evidence>
<accession>A0ABY2QHJ0</accession>
<keyword evidence="2" id="KW-1185">Reference proteome</keyword>
<name>A0ABY2QHJ0_9SPHN</name>
<reference evidence="1 2" key="1">
    <citation type="submission" date="2019-04" db="EMBL/GenBank/DDBJ databases">
        <title>Microbes associate with the intestines of laboratory mice.</title>
        <authorList>
            <person name="Navarre W."/>
            <person name="Wong E."/>
            <person name="Huang K.C."/>
            <person name="Tropini C."/>
            <person name="Ng K."/>
            <person name="Yu B."/>
        </authorList>
    </citation>
    <scope>NUCLEOTIDE SEQUENCE [LARGE SCALE GENOMIC DNA]</scope>
    <source>
        <strain evidence="1 2">NM83_B4-11</strain>
    </source>
</reference>
<dbReference type="InterPro" id="IPR043749">
    <property type="entry name" value="DUF5694"/>
</dbReference>
<evidence type="ECO:0008006" key="3">
    <source>
        <dbReference type="Google" id="ProtNLM"/>
    </source>
</evidence>
<evidence type="ECO:0000313" key="2">
    <source>
        <dbReference type="Proteomes" id="UP000308038"/>
    </source>
</evidence>
<gene>
    <name evidence="1" type="ORF">E5988_12480</name>
</gene>
<comment type="caution">
    <text evidence="1">The sequence shown here is derived from an EMBL/GenBank/DDBJ whole genome shotgun (WGS) entry which is preliminary data.</text>
</comment>
<protein>
    <recommendedName>
        <fullName evidence="3">TraB/GumN family protein</fullName>
    </recommendedName>
</protein>
<dbReference type="EMBL" id="SSTI01000009">
    <property type="protein sequence ID" value="THG39223.1"/>
    <property type="molecule type" value="Genomic_DNA"/>
</dbReference>
<dbReference type="Proteomes" id="UP000308038">
    <property type="component" value="Unassembled WGS sequence"/>
</dbReference>